<dbReference type="CDD" id="cd18579">
    <property type="entry name" value="ABC_6TM_ABCC_D1"/>
    <property type="match status" value="1"/>
</dbReference>
<evidence type="ECO:0000256" key="7">
    <source>
        <dbReference type="ARBA" id="ARBA00022741"/>
    </source>
</evidence>
<dbReference type="InterPro" id="IPR044726">
    <property type="entry name" value="ABCC_6TM_D2"/>
</dbReference>
<dbReference type="InterPro" id="IPR003593">
    <property type="entry name" value="AAA+_ATPase"/>
</dbReference>
<dbReference type="InterPro" id="IPR036640">
    <property type="entry name" value="ABC1_TM_sf"/>
</dbReference>
<dbReference type="Gene3D" id="2.130.10.10">
    <property type="entry name" value="YVTN repeat-like/Quinoprotein amine dehydrogenase"/>
    <property type="match status" value="2"/>
</dbReference>
<evidence type="ECO:0000256" key="4">
    <source>
        <dbReference type="ARBA" id="ARBA00022448"/>
    </source>
</evidence>
<keyword evidence="5 13" id="KW-0812">Transmembrane</keyword>
<dbReference type="OrthoDB" id="6500128at2759"/>
<feature type="transmembrane region" description="Helical" evidence="13">
    <location>
        <begin position="97"/>
        <end position="115"/>
    </location>
</feature>
<feature type="transmembrane region" description="Helical" evidence="13">
    <location>
        <begin position="135"/>
        <end position="156"/>
    </location>
</feature>
<sequence>MPCPYTIDSKPKPVFQSNKGRWGKMGLDALIWYCRPVPNGVWATTVNNAFGAYTPCVVDSLVICISHLVLLGLCLYRIWLINGKNSKAQKYCLRSNYYNYLLGLLAAYCTVQPLFRLFMNVSIFNLDGQTALAPFEMASLIVEAVSWCSTLIMTGLETRIYIQQFRWYVRFGVIYVVAGEAVMLNLILSVSDDYHSRFLFYMYISTVFFQVLFGILLLVYIPNLDPCPDYVIMEPESPDNGAYEAFPGREQICPERHANLFSRIFYWWLTPLMKQAHKRTISEKDVWELDTWDRTETLMKKFQTCWVEESQRPKPCLLRALNNSLGGRFWLGGFFKACFPWIGIGYDLSEFVGPIVLSHLLQSMQRGDPAWVGYVYAFVIFLGMLFSVLCESQYYQNVLRVGFRLRSTLVAGIFRKSLKLTQDGQKNFPSGKITNMITTDADALQQICLLLHELWSTPFRITMSMVLLCQQLGVASLSGSLVLVLMVPTQAILLNRMRQLTKEGLHRTDRRVSLMNEILAAMDTVKCYAWEKIFQFRVQSVRNDELSLFRSAQLLFAFNSFIVNSIPVVVTFVSFGTFTLLGGDLTPTKAFTSLSLFQVLRYPLNILPNLLSQVVNANISLQRLEELFLDEERVLAPNPPLEPGIPAISIENGNFSWDLKLENPTLSNINLNIQVGSLVAIVGGTGEGKTSLISAMLGELPPMQDASVVIRGTVAYAPQVPWIFNATVRDNILFGLKYEPSRYGKAIDGHDLTEIGERGVNISGGQKQRISMARAFYSNSDVYIFDDPLGALDAHVAQQVFNDCIKEGLQGKTRVLVTNQLHFLPRVDKIILLSEGMIKEEGTFEELLRNSELFQKLMENVGKMEKQVKEKDNSDNLDYKSSNATANWENELSQRAGYRMKGKDRKSILIKQEERERGVVSWNVLIRYNNALGVFRVSRSTWLSFWTNQSALQSYRPGYFIFVYALLSFGQVTVTLANSYWLISSSLHGSKRLHDAMLDSILRAPMLFFHTNPTGRIINRFAKDVGEIDRNVANSANNFLNLAWQLLSTFVLIGIVSTISLWAIMPLLILFYSAYLYYQSTSREVKRLDSITRSPVYAQFGEALNGLPSIRAYKAYDWMAIINGKYMDNNIRFSLVTISSDGWLAIRLVTLGGMMIWLIASFAVLGNARTENHVEFASIMGLLLSYTSNITDLLSNVLRQASKAENSLNSVERVSTYIDLPSEAPAIVKCNRPDPAWPFSGLIKFKDVVLRYRPELPPVLHGLSFAVSPSEKLGIVGRTGAGKSSMLNALFRIVELERGEITIDGCDVTKIGLTDLRKVLSIIPQSPVLFSGTVRFNLDPFNEHNDADLWEALERAHLKDAVRNSSVGLDAQVLEGGENFSVGQRQLLSLARALLRRSKILVLDEATASVDVRIDALIQKTIREEFRSCTMLIIAHRLNTIIDCDRILVLEAGQVLEHATPEELLSNEGSAFSRMVQSTGPTNAQYLYSLSESIGAKTMEEEADQEQQHISPTATTQQDYTWPVIRYDLAPKRAHHFYKQFRTSSSSPNNFLKGIKWSPDGSCFLTSSEDNTMHLFSLPDNGSGSDADGCCLAIDEDSYDASLIVKEGESVYDFCWYPYMSASDPVSCVFATTSRDHPIHLWDATSGMLRCTYRAYDAVDEITAAISIAFNPAGTKIFAGYNKSIRVFDIHRPGRDFAQYSTIQGNKEGQTGIISAVAFSPTHTGMLATGSYSQTTAIYREDNMELLYVLHGQEGGITHVRFSKDGNYLYTGGRKDPYILCWDIRKAVEVVYKLYRSSEHTNQRIFFDIEPLGQHLATGGQDGLVHIYDLQNGQWVSGFQAATDTVNGFSFHPFLPMAVSSSGHRRFKVPDDFDENLHLTGYENCASVWNFSCASMEDGNGGDFTQSENEILHQDISS</sequence>
<feature type="transmembrane region" description="Helical" evidence="13">
    <location>
        <begin position="329"/>
        <end position="349"/>
    </location>
</feature>
<evidence type="ECO:0000256" key="13">
    <source>
        <dbReference type="SAM" id="Phobius"/>
    </source>
</evidence>
<dbReference type="SMART" id="SM00320">
    <property type="entry name" value="WD40"/>
    <property type="match status" value="6"/>
</dbReference>
<dbReference type="FunFam" id="3.40.50.300:FF:000450">
    <property type="entry name" value="ABC transporter C family member 2"/>
    <property type="match status" value="1"/>
</dbReference>
<dbReference type="InterPro" id="IPR015943">
    <property type="entry name" value="WD40/YVTN_repeat-like_dom_sf"/>
</dbReference>
<feature type="domain" description="ABC transmembrane type-1" evidence="15">
    <location>
        <begin position="343"/>
        <end position="616"/>
    </location>
</feature>
<dbReference type="FunFam" id="1.20.1560.10:FF:000024">
    <property type="entry name" value="ABC transporter C family member 2"/>
    <property type="match status" value="1"/>
</dbReference>
<dbReference type="FunFam" id="1.20.1560.10:FF:000013">
    <property type="entry name" value="ABC transporter C family member 2"/>
    <property type="match status" value="1"/>
</dbReference>
<dbReference type="SUPFAM" id="SSF90123">
    <property type="entry name" value="ABC transporter transmembrane region"/>
    <property type="match status" value="2"/>
</dbReference>
<evidence type="ECO:0000256" key="5">
    <source>
        <dbReference type="ARBA" id="ARBA00022692"/>
    </source>
</evidence>
<evidence type="ECO:0000256" key="12">
    <source>
        <dbReference type="ARBA" id="ARBA00034018"/>
    </source>
</evidence>
<dbReference type="Gene3D" id="3.40.50.300">
    <property type="entry name" value="P-loop containing nucleotide triphosphate hydrolases"/>
    <property type="match status" value="2"/>
</dbReference>
<dbReference type="PANTHER" id="PTHR24223">
    <property type="entry name" value="ATP-BINDING CASSETTE SUB-FAMILY C"/>
    <property type="match status" value="1"/>
</dbReference>
<feature type="transmembrane region" description="Helical" evidence="13">
    <location>
        <begin position="369"/>
        <end position="390"/>
    </location>
</feature>
<dbReference type="InterPro" id="IPR044746">
    <property type="entry name" value="ABCC_6TM_D1"/>
</dbReference>
<dbReference type="Gene3D" id="1.20.1560.10">
    <property type="entry name" value="ABC transporter type 1, transmembrane domain"/>
    <property type="match status" value="2"/>
</dbReference>
<feature type="transmembrane region" description="Helical" evidence="13">
    <location>
        <begin position="168"/>
        <end position="188"/>
    </location>
</feature>
<comment type="catalytic activity">
    <reaction evidence="12">
        <text>ATP + H2O + xenobioticSide 1 = ADP + phosphate + xenobioticSide 2.</text>
        <dbReference type="EC" id="7.6.2.2"/>
    </reaction>
</comment>
<comment type="subcellular location">
    <subcellularLocation>
        <location evidence="1">Vacuole membrane</location>
        <topology evidence="1">Multi-pass membrane protein</topology>
    </subcellularLocation>
</comment>
<feature type="domain" description="ABC transporter" evidence="14">
    <location>
        <begin position="648"/>
        <end position="860"/>
    </location>
</feature>
<dbReference type="Pfam" id="PF00005">
    <property type="entry name" value="ABC_tran"/>
    <property type="match status" value="2"/>
</dbReference>
<keyword evidence="7" id="KW-0547">Nucleotide-binding</keyword>
<evidence type="ECO:0000256" key="11">
    <source>
        <dbReference type="ARBA" id="ARBA00023136"/>
    </source>
</evidence>
<keyword evidence="6" id="KW-0677">Repeat</keyword>
<dbReference type="InterPro" id="IPR027417">
    <property type="entry name" value="P-loop_NTPase"/>
</dbReference>
<dbReference type="GO" id="GO:0005524">
    <property type="term" value="F:ATP binding"/>
    <property type="evidence" value="ECO:0007669"/>
    <property type="project" value="UniProtKB-KW"/>
</dbReference>
<feature type="transmembrane region" description="Helical" evidence="13">
    <location>
        <begin position="554"/>
        <end position="581"/>
    </location>
</feature>
<dbReference type="Pfam" id="PF00400">
    <property type="entry name" value="WD40"/>
    <property type="match status" value="2"/>
</dbReference>
<name>A0A835MQ30_9ROSI</name>
<keyword evidence="10 13" id="KW-1133">Transmembrane helix</keyword>
<feature type="transmembrane region" description="Helical" evidence="13">
    <location>
        <begin position="1050"/>
        <end position="1078"/>
    </location>
</feature>
<dbReference type="InterPro" id="IPR003439">
    <property type="entry name" value="ABC_transporter-like_ATP-bd"/>
</dbReference>
<feature type="domain" description="ABC transporter" evidence="14">
    <location>
        <begin position="1243"/>
        <end position="1477"/>
    </location>
</feature>
<evidence type="ECO:0000313" key="16">
    <source>
        <dbReference type="EMBL" id="KAF9672274.1"/>
    </source>
</evidence>
<evidence type="ECO:0000256" key="9">
    <source>
        <dbReference type="ARBA" id="ARBA00022967"/>
    </source>
</evidence>
<feature type="transmembrane region" description="Helical" evidence="13">
    <location>
        <begin position="52"/>
        <end position="76"/>
    </location>
</feature>
<dbReference type="CDD" id="cd03244">
    <property type="entry name" value="ABCC_MRP_domain2"/>
    <property type="match status" value="1"/>
</dbReference>
<gene>
    <name evidence="16" type="ORF">SADUNF_Sadunf11G0024300</name>
</gene>
<accession>A0A835MQ30</accession>
<comment type="similarity">
    <text evidence="2">Belongs to the ABC transporter superfamily. ABCC family. Conjugate transporter (TC 3.A.1.208) subfamily.</text>
</comment>
<dbReference type="GO" id="GO:0016887">
    <property type="term" value="F:ATP hydrolysis activity"/>
    <property type="evidence" value="ECO:0007669"/>
    <property type="project" value="InterPro"/>
</dbReference>
<dbReference type="EMBL" id="JADGMS010000011">
    <property type="protein sequence ID" value="KAF9672274.1"/>
    <property type="molecule type" value="Genomic_DNA"/>
</dbReference>
<dbReference type="PROSITE" id="PS50929">
    <property type="entry name" value="ABC_TM1F"/>
    <property type="match status" value="2"/>
</dbReference>
<keyword evidence="4" id="KW-0813">Transport</keyword>
<feature type="transmembrane region" description="Helical" evidence="13">
    <location>
        <begin position="959"/>
        <end position="983"/>
    </location>
</feature>
<dbReference type="CDD" id="cd18580">
    <property type="entry name" value="ABC_6TM_ABCC_D2"/>
    <property type="match status" value="1"/>
</dbReference>
<protein>
    <recommendedName>
        <fullName evidence="3">ABC-type xenobiotic transporter</fullName>
        <ecNumber evidence="3">7.6.2.2</ecNumber>
    </recommendedName>
</protein>
<reference evidence="16 17" key="1">
    <citation type="submission" date="2020-10" db="EMBL/GenBank/DDBJ databases">
        <title>Plant Genome Project.</title>
        <authorList>
            <person name="Zhang R.-G."/>
        </authorList>
    </citation>
    <scope>NUCLEOTIDE SEQUENCE [LARGE SCALE GENOMIC DNA]</scope>
    <source>
        <strain evidence="16">FAFU-HL-1</strain>
        <tissue evidence="16">Leaf</tissue>
    </source>
</reference>
<keyword evidence="8" id="KW-0067">ATP-binding</keyword>
<dbReference type="PROSITE" id="PS00211">
    <property type="entry name" value="ABC_TRANSPORTER_1"/>
    <property type="match status" value="2"/>
</dbReference>
<evidence type="ECO:0000313" key="17">
    <source>
        <dbReference type="Proteomes" id="UP000657918"/>
    </source>
</evidence>
<evidence type="ECO:0000256" key="3">
    <source>
        <dbReference type="ARBA" id="ARBA00012191"/>
    </source>
</evidence>
<proteinExistence type="inferred from homology"/>
<feature type="transmembrane region" description="Helical" evidence="13">
    <location>
        <begin position="1144"/>
        <end position="1165"/>
    </location>
</feature>
<evidence type="ECO:0000259" key="15">
    <source>
        <dbReference type="PROSITE" id="PS50929"/>
    </source>
</evidence>
<dbReference type="FunFam" id="3.40.50.300:FF:000163">
    <property type="entry name" value="Multidrug resistance-associated protein member 4"/>
    <property type="match status" value="1"/>
</dbReference>
<organism evidence="16 17">
    <name type="scientific">Salix dunnii</name>
    <dbReference type="NCBI Taxonomy" id="1413687"/>
    <lineage>
        <taxon>Eukaryota</taxon>
        <taxon>Viridiplantae</taxon>
        <taxon>Streptophyta</taxon>
        <taxon>Embryophyta</taxon>
        <taxon>Tracheophyta</taxon>
        <taxon>Spermatophyta</taxon>
        <taxon>Magnoliopsida</taxon>
        <taxon>eudicotyledons</taxon>
        <taxon>Gunneridae</taxon>
        <taxon>Pentapetalae</taxon>
        <taxon>rosids</taxon>
        <taxon>fabids</taxon>
        <taxon>Malpighiales</taxon>
        <taxon>Salicaceae</taxon>
        <taxon>Saliceae</taxon>
        <taxon>Salix</taxon>
    </lineage>
</organism>
<dbReference type="Pfam" id="PF00664">
    <property type="entry name" value="ABC_membrane"/>
    <property type="match status" value="2"/>
</dbReference>
<dbReference type="GO" id="GO:1902417">
    <property type="term" value="F:(+)-abscisic acid D-glucopyranosyl ester transmembrane transporter activity"/>
    <property type="evidence" value="ECO:0007669"/>
    <property type="project" value="UniProtKB-ARBA"/>
</dbReference>
<comment type="caution">
    <text evidence="16">The sequence shown here is derived from an EMBL/GenBank/DDBJ whole genome shotgun (WGS) entry which is preliminary data.</text>
</comment>
<keyword evidence="17" id="KW-1185">Reference proteome</keyword>
<evidence type="ECO:0000256" key="1">
    <source>
        <dbReference type="ARBA" id="ARBA00004128"/>
    </source>
</evidence>
<dbReference type="SUPFAM" id="SSF52540">
    <property type="entry name" value="P-loop containing nucleoside triphosphate hydrolases"/>
    <property type="match status" value="2"/>
</dbReference>
<dbReference type="InterPro" id="IPR001680">
    <property type="entry name" value="WD40_rpt"/>
</dbReference>
<dbReference type="SUPFAM" id="SSF50978">
    <property type="entry name" value="WD40 repeat-like"/>
    <property type="match status" value="1"/>
</dbReference>
<evidence type="ECO:0000256" key="6">
    <source>
        <dbReference type="ARBA" id="ARBA00022737"/>
    </source>
</evidence>
<dbReference type="InterPro" id="IPR036322">
    <property type="entry name" value="WD40_repeat_dom_sf"/>
</dbReference>
<evidence type="ECO:0000259" key="14">
    <source>
        <dbReference type="PROSITE" id="PS50893"/>
    </source>
</evidence>
<dbReference type="InterPro" id="IPR050173">
    <property type="entry name" value="ABC_transporter_C-like"/>
</dbReference>
<dbReference type="PANTHER" id="PTHR24223:SF375">
    <property type="entry name" value="ABC TRANSPORTER C FAMILY MEMBER 11-RELATED"/>
    <property type="match status" value="1"/>
</dbReference>
<evidence type="ECO:0000256" key="2">
    <source>
        <dbReference type="ARBA" id="ARBA00009726"/>
    </source>
</evidence>
<dbReference type="EC" id="7.6.2.2" evidence="3"/>
<evidence type="ECO:0000256" key="10">
    <source>
        <dbReference type="ARBA" id="ARBA00022989"/>
    </source>
</evidence>
<feature type="domain" description="ABC transmembrane type-1" evidence="15">
    <location>
        <begin position="931"/>
        <end position="1206"/>
    </location>
</feature>
<feature type="transmembrane region" description="Helical" evidence="13">
    <location>
        <begin position="465"/>
        <end position="487"/>
    </location>
</feature>
<dbReference type="GO" id="GO:0005774">
    <property type="term" value="C:vacuolar membrane"/>
    <property type="evidence" value="ECO:0007669"/>
    <property type="project" value="UniProtKB-SubCell"/>
</dbReference>
<keyword evidence="9" id="KW-1278">Translocase</keyword>
<dbReference type="CDD" id="cd03250">
    <property type="entry name" value="ABCC_MRP_domain1"/>
    <property type="match status" value="1"/>
</dbReference>
<dbReference type="InterPro" id="IPR017871">
    <property type="entry name" value="ABC_transporter-like_CS"/>
</dbReference>
<dbReference type="SMART" id="SM00382">
    <property type="entry name" value="AAA"/>
    <property type="match status" value="2"/>
</dbReference>
<feature type="transmembrane region" description="Helical" evidence="13">
    <location>
        <begin position="200"/>
        <end position="221"/>
    </location>
</feature>
<dbReference type="GO" id="GO:0008559">
    <property type="term" value="F:ABC-type xenobiotic transporter activity"/>
    <property type="evidence" value="ECO:0007669"/>
    <property type="project" value="UniProtKB-EC"/>
</dbReference>
<dbReference type="Proteomes" id="UP000657918">
    <property type="component" value="Chromosome 11"/>
</dbReference>
<dbReference type="InterPro" id="IPR011527">
    <property type="entry name" value="ABC1_TM_dom"/>
</dbReference>
<keyword evidence="11 13" id="KW-0472">Membrane</keyword>
<evidence type="ECO:0000256" key="8">
    <source>
        <dbReference type="ARBA" id="ARBA00022840"/>
    </source>
</evidence>
<dbReference type="PROSITE" id="PS50893">
    <property type="entry name" value="ABC_TRANSPORTER_2"/>
    <property type="match status" value="2"/>
</dbReference>